<dbReference type="InterPro" id="IPR045183">
    <property type="entry name" value="Ebi-like"/>
</dbReference>
<dbReference type="GO" id="GO:0000118">
    <property type="term" value="C:histone deacetylase complex"/>
    <property type="evidence" value="ECO:0007669"/>
    <property type="project" value="TreeGrafter"/>
</dbReference>
<dbReference type="AlphaFoldDB" id="A0A2H3IVN3"/>
<feature type="repeat" description="WD" evidence="5">
    <location>
        <begin position="232"/>
        <end position="274"/>
    </location>
</feature>
<dbReference type="InterPro" id="IPR020472">
    <property type="entry name" value="WD40_PAC1"/>
</dbReference>
<dbReference type="PROSITE" id="PS50082">
    <property type="entry name" value="WD_REPEATS_2"/>
    <property type="match status" value="5"/>
</dbReference>
<keyword evidence="8" id="KW-1185">Reference proteome</keyword>
<dbReference type="PROSITE" id="PS50294">
    <property type="entry name" value="WD_REPEATS_REGION"/>
    <property type="match status" value="4"/>
</dbReference>
<keyword evidence="2 5" id="KW-0853">WD repeat</keyword>
<proteinExistence type="predicted"/>
<sequence length="597" mass="65523">MAGPMKITADEVNCLIHAYFEDSGFQHSAFVLRAEGRLEQSPHYGKHIPRGELVELLCKALLYCEVEAHWRGNVMTANCKSKFSLLEKHVCSPDPSLPVAVAYNPLLPFMGNDQPGQQPLPQSLQPLQPQRNGSVGINGANESNGIAGPSSKRKANPSATDGAPREKRARTLPLTDDSMDLDSVVSSSEIKQVDPMVSSSASSGHTELKKSHKAKQPSGSSDDQQDNAVSLLKGHKTEVFVCAWNPARKSTLASGSRDTVVHLWNVPEARPASSSIPPKIGPPMTLSYPSQSEQGDLTSLDWTRDGSLLAIGSYDAILRVCTASGELYFSHTQHEKGPIFATRFSRSGRWLLTASLDGTACVWDISAKRLHRQFQCHKDCCLDVDWLTEDMFASCGADGKIQIMSIENSTTPKTLMGHTTEVNQIKCSPSRTRIASCSDDRTARIWNIEDVVFSRPANDEVIVLSGHTNTVSTIAWCPVTAEGEHELLATSSFDGTSRLWDSVTGQCLRMFQDHKRHVYALAFSPDARFFATGGGDGWLHVYDVKARQKRWSWYAGSEKPGIFEIDWQQSGNINRMALALESNQVGVVDVTRVPLLQ</sequence>
<dbReference type="SUPFAM" id="SSF50978">
    <property type="entry name" value="WD40 repeat-like"/>
    <property type="match status" value="2"/>
</dbReference>
<dbReference type="InterPro" id="IPR006594">
    <property type="entry name" value="LisH"/>
</dbReference>
<dbReference type="STRING" id="742152.A0A2H3IVN3"/>
<dbReference type="InterPro" id="IPR015943">
    <property type="entry name" value="WD40/YVTN_repeat-like_dom_sf"/>
</dbReference>
<evidence type="ECO:0000256" key="3">
    <source>
        <dbReference type="ARBA" id="ARBA00022737"/>
    </source>
</evidence>
<dbReference type="Proteomes" id="UP000218811">
    <property type="component" value="Unassembled WGS sequence"/>
</dbReference>
<dbReference type="OMA" id="KWNKCGN"/>
<feature type="compositionally biased region" description="Polar residues" evidence="6">
    <location>
        <begin position="217"/>
        <end position="226"/>
    </location>
</feature>
<dbReference type="SMART" id="SM00320">
    <property type="entry name" value="WD40"/>
    <property type="match status" value="7"/>
</dbReference>
<dbReference type="InterPro" id="IPR001680">
    <property type="entry name" value="WD40_rpt"/>
</dbReference>
<reference evidence="7 8" key="1">
    <citation type="journal article" date="2012" name="Science">
        <title>The Paleozoic origin of enzymatic lignin decomposition reconstructed from 31 fungal genomes.</title>
        <authorList>
            <person name="Floudas D."/>
            <person name="Binder M."/>
            <person name="Riley R."/>
            <person name="Barry K."/>
            <person name="Blanchette R.A."/>
            <person name="Henrissat B."/>
            <person name="Martinez A.T."/>
            <person name="Otillar R."/>
            <person name="Spatafora J.W."/>
            <person name="Yadav J.S."/>
            <person name="Aerts A."/>
            <person name="Benoit I."/>
            <person name="Boyd A."/>
            <person name="Carlson A."/>
            <person name="Copeland A."/>
            <person name="Coutinho P.M."/>
            <person name="de Vries R.P."/>
            <person name="Ferreira P."/>
            <person name="Findley K."/>
            <person name="Foster B."/>
            <person name="Gaskell J."/>
            <person name="Glotzer D."/>
            <person name="Gorecki P."/>
            <person name="Heitman J."/>
            <person name="Hesse C."/>
            <person name="Hori C."/>
            <person name="Igarashi K."/>
            <person name="Jurgens J.A."/>
            <person name="Kallen N."/>
            <person name="Kersten P."/>
            <person name="Kohler A."/>
            <person name="Kuees U."/>
            <person name="Kumar T.K.A."/>
            <person name="Kuo A."/>
            <person name="LaButti K."/>
            <person name="Larrondo L.F."/>
            <person name="Lindquist E."/>
            <person name="Ling A."/>
            <person name="Lombard V."/>
            <person name="Lucas S."/>
            <person name="Lundell T."/>
            <person name="Martin R."/>
            <person name="McLaughlin D.J."/>
            <person name="Morgenstern I."/>
            <person name="Morin E."/>
            <person name="Murat C."/>
            <person name="Nagy L.G."/>
            <person name="Nolan M."/>
            <person name="Ohm R.A."/>
            <person name="Patyshakuliyeva A."/>
            <person name="Rokas A."/>
            <person name="Ruiz-Duenas F.J."/>
            <person name="Sabat G."/>
            <person name="Salamov A."/>
            <person name="Samejima M."/>
            <person name="Schmutz J."/>
            <person name="Slot J.C."/>
            <person name="St John F."/>
            <person name="Stenlid J."/>
            <person name="Sun H."/>
            <person name="Sun S."/>
            <person name="Syed K."/>
            <person name="Tsang A."/>
            <person name="Wiebenga A."/>
            <person name="Young D."/>
            <person name="Pisabarro A."/>
            <person name="Eastwood D.C."/>
            <person name="Martin F."/>
            <person name="Cullen D."/>
            <person name="Grigoriev I.V."/>
            <person name="Hibbett D.S."/>
        </authorList>
    </citation>
    <scope>NUCLEOTIDE SEQUENCE [LARGE SCALE GENOMIC DNA]</scope>
    <source>
        <strain evidence="7 8">MD-104</strain>
    </source>
</reference>
<dbReference type="GO" id="GO:0003714">
    <property type="term" value="F:transcription corepressor activity"/>
    <property type="evidence" value="ECO:0007669"/>
    <property type="project" value="InterPro"/>
</dbReference>
<dbReference type="CDD" id="cd00200">
    <property type="entry name" value="WD40"/>
    <property type="match status" value="1"/>
</dbReference>
<feature type="region of interest" description="Disordered" evidence="6">
    <location>
        <begin position="110"/>
        <end position="226"/>
    </location>
</feature>
<keyword evidence="4" id="KW-0539">Nucleus</keyword>
<dbReference type="OrthoDB" id="1367865at2759"/>
<evidence type="ECO:0000256" key="2">
    <source>
        <dbReference type="ARBA" id="ARBA00022574"/>
    </source>
</evidence>
<gene>
    <name evidence="7" type="ORF">WOLCODRAFT_135456</name>
</gene>
<feature type="repeat" description="WD" evidence="5">
    <location>
        <begin position="415"/>
        <end position="449"/>
    </location>
</feature>
<evidence type="ECO:0000256" key="5">
    <source>
        <dbReference type="PROSITE-ProRule" id="PRU00221"/>
    </source>
</evidence>
<feature type="compositionally biased region" description="Polar residues" evidence="6">
    <location>
        <begin position="131"/>
        <end position="144"/>
    </location>
</feature>
<dbReference type="PRINTS" id="PR00320">
    <property type="entry name" value="GPROTEINBRPT"/>
</dbReference>
<feature type="repeat" description="WD" evidence="5">
    <location>
        <begin position="332"/>
        <end position="373"/>
    </location>
</feature>
<dbReference type="InterPro" id="IPR019775">
    <property type="entry name" value="WD40_repeat_CS"/>
</dbReference>
<accession>A0A2H3IVN3</accession>
<dbReference type="PANTHER" id="PTHR22846:SF2">
    <property type="entry name" value="F-BOX-LIKE_WD REPEAT-CONTAINING PROTEIN EBI"/>
    <property type="match status" value="1"/>
</dbReference>
<dbReference type="EMBL" id="KB467831">
    <property type="protein sequence ID" value="PCH34026.1"/>
    <property type="molecule type" value="Genomic_DNA"/>
</dbReference>
<dbReference type="PROSITE" id="PS00678">
    <property type="entry name" value="WD_REPEATS_1"/>
    <property type="match status" value="3"/>
</dbReference>
<evidence type="ECO:0000256" key="4">
    <source>
        <dbReference type="ARBA" id="ARBA00023242"/>
    </source>
</evidence>
<dbReference type="GO" id="GO:0006357">
    <property type="term" value="P:regulation of transcription by RNA polymerase II"/>
    <property type="evidence" value="ECO:0007669"/>
    <property type="project" value="TreeGrafter"/>
</dbReference>
<evidence type="ECO:0000313" key="8">
    <source>
        <dbReference type="Proteomes" id="UP000218811"/>
    </source>
</evidence>
<dbReference type="PROSITE" id="PS50896">
    <property type="entry name" value="LISH"/>
    <property type="match status" value="1"/>
</dbReference>
<evidence type="ECO:0000256" key="6">
    <source>
        <dbReference type="SAM" id="MobiDB-lite"/>
    </source>
</evidence>
<dbReference type="InterPro" id="IPR036322">
    <property type="entry name" value="WD40_repeat_dom_sf"/>
</dbReference>
<feature type="repeat" description="WD" evidence="5">
    <location>
        <begin position="511"/>
        <end position="552"/>
    </location>
</feature>
<organism evidence="7 8">
    <name type="scientific">Wolfiporia cocos (strain MD-104)</name>
    <name type="common">Brown rot fungus</name>
    <dbReference type="NCBI Taxonomy" id="742152"/>
    <lineage>
        <taxon>Eukaryota</taxon>
        <taxon>Fungi</taxon>
        <taxon>Dikarya</taxon>
        <taxon>Basidiomycota</taxon>
        <taxon>Agaricomycotina</taxon>
        <taxon>Agaricomycetes</taxon>
        <taxon>Polyporales</taxon>
        <taxon>Phaeolaceae</taxon>
        <taxon>Wolfiporia</taxon>
    </lineage>
</organism>
<dbReference type="Gene3D" id="1.20.960.30">
    <property type="match status" value="1"/>
</dbReference>
<name>A0A2H3IVN3_WOLCO</name>
<evidence type="ECO:0000313" key="7">
    <source>
        <dbReference type="EMBL" id="PCH34026.1"/>
    </source>
</evidence>
<dbReference type="PANTHER" id="PTHR22846">
    <property type="entry name" value="WD40 REPEAT PROTEIN"/>
    <property type="match status" value="1"/>
</dbReference>
<evidence type="ECO:0000256" key="1">
    <source>
        <dbReference type="ARBA" id="ARBA00004123"/>
    </source>
</evidence>
<feature type="repeat" description="WD" evidence="5">
    <location>
        <begin position="464"/>
        <end position="510"/>
    </location>
</feature>
<comment type="subcellular location">
    <subcellularLocation>
        <location evidence="1">Nucleus</location>
    </subcellularLocation>
</comment>
<dbReference type="Gene3D" id="2.130.10.10">
    <property type="entry name" value="YVTN repeat-like/Quinoprotein amine dehydrogenase"/>
    <property type="match status" value="1"/>
</dbReference>
<protein>
    <submittedName>
        <fullName evidence="7">WD40 repeat-like protein</fullName>
    </submittedName>
</protein>
<keyword evidence="3" id="KW-0677">Repeat</keyword>
<dbReference type="Pfam" id="PF00400">
    <property type="entry name" value="WD40"/>
    <property type="match status" value="6"/>
</dbReference>
<feature type="compositionally biased region" description="Low complexity" evidence="6">
    <location>
        <begin position="114"/>
        <end position="130"/>
    </location>
</feature>